<dbReference type="Pfam" id="PF03062">
    <property type="entry name" value="MBOAT"/>
    <property type="match status" value="1"/>
</dbReference>
<evidence type="ECO:0000256" key="1">
    <source>
        <dbReference type="ARBA" id="ARBA00004141"/>
    </source>
</evidence>
<proteinExistence type="predicted"/>
<feature type="transmembrane region" description="Helical" evidence="7">
    <location>
        <begin position="378"/>
        <end position="394"/>
    </location>
</feature>
<dbReference type="RefSeq" id="XP_033460159.1">
    <property type="nucleotide sequence ID" value="XM_033604900.1"/>
</dbReference>
<feature type="transmembrane region" description="Helical" evidence="7">
    <location>
        <begin position="52"/>
        <end position="77"/>
    </location>
</feature>
<dbReference type="InterPro" id="IPR004299">
    <property type="entry name" value="MBOAT_fam"/>
</dbReference>
<keyword evidence="3 7" id="KW-0812">Transmembrane</keyword>
<feature type="transmembrane region" description="Helical" evidence="7">
    <location>
        <begin position="281"/>
        <end position="302"/>
    </location>
</feature>
<evidence type="ECO:0000256" key="5">
    <source>
        <dbReference type="ARBA" id="ARBA00023136"/>
    </source>
</evidence>
<feature type="transmembrane region" description="Helical" evidence="7">
    <location>
        <begin position="454"/>
        <end position="472"/>
    </location>
</feature>
<dbReference type="GO" id="GO:0005783">
    <property type="term" value="C:endoplasmic reticulum"/>
    <property type="evidence" value="ECO:0007669"/>
    <property type="project" value="TreeGrafter"/>
</dbReference>
<keyword evidence="5 7" id="KW-0472">Membrane</keyword>
<feature type="transmembrane region" description="Helical" evidence="7">
    <location>
        <begin position="83"/>
        <end position="104"/>
    </location>
</feature>
<dbReference type="AlphaFoldDB" id="A0A6J3M5G6"/>
<comment type="subcellular location">
    <subcellularLocation>
        <location evidence="1">Membrane</location>
        <topology evidence="1">Multi-pass membrane protein</topology>
    </subcellularLocation>
</comment>
<reference evidence="9" key="1">
    <citation type="submission" date="2020-01" db="EMBL/GenBank/DDBJ databases">
        <authorList>
            <consortium name="DOE Joint Genome Institute"/>
            <person name="Haridas S."/>
            <person name="Albert R."/>
            <person name="Binder M."/>
            <person name="Bloem J."/>
            <person name="Labutti K."/>
            <person name="Salamov A."/>
            <person name="Andreopoulos B."/>
            <person name="Baker S.E."/>
            <person name="Barry K."/>
            <person name="Bills G."/>
            <person name="Bluhm B.H."/>
            <person name="Cannon C."/>
            <person name="Castanera R."/>
            <person name="Culley D.E."/>
            <person name="Daum C."/>
            <person name="Ezra D."/>
            <person name="Gonzalez J.B."/>
            <person name="Henrissat B."/>
            <person name="Kuo A."/>
            <person name="Liang C."/>
            <person name="Lipzen A."/>
            <person name="Lutzoni F."/>
            <person name="Magnuson J."/>
            <person name="Mondo S."/>
            <person name="Nolan M."/>
            <person name="Ohm R."/>
            <person name="Pangilinan J."/>
            <person name="Park H.-J."/>
            <person name="Ramirez L."/>
            <person name="Alfaro M."/>
            <person name="Sun H."/>
            <person name="Tritt A."/>
            <person name="Yoshinaga Y."/>
            <person name="Zwiers L.-H."/>
            <person name="Turgeon B.G."/>
            <person name="Goodwin S.B."/>
            <person name="Spatafora J.W."/>
            <person name="Crous P.W."/>
            <person name="Grigoriev I.V."/>
        </authorList>
    </citation>
    <scope>NUCLEOTIDE SEQUENCE</scope>
    <source>
        <strain evidence="9">CBS 342.82</strain>
    </source>
</reference>
<dbReference type="GO" id="GO:0046474">
    <property type="term" value="P:glycerophospholipid biosynthetic process"/>
    <property type="evidence" value="ECO:0007669"/>
    <property type="project" value="TreeGrafter"/>
</dbReference>
<reference evidence="9" key="3">
    <citation type="submission" date="2025-08" db="UniProtKB">
        <authorList>
            <consortium name="RefSeq"/>
        </authorList>
    </citation>
    <scope>IDENTIFICATION</scope>
    <source>
        <strain evidence="9">CBS 342.82</strain>
    </source>
</reference>
<dbReference type="GO" id="GO:0030258">
    <property type="term" value="P:lipid modification"/>
    <property type="evidence" value="ECO:0007669"/>
    <property type="project" value="TreeGrafter"/>
</dbReference>
<protein>
    <submittedName>
        <fullName evidence="9">MBOAT-domain-containing protein</fullName>
    </submittedName>
</protein>
<keyword evidence="6" id="KW-0012">Acyltransferase</keyword>
<evidence type="ECO:0000256" key="7">
    <source>
        <dbReference type="SAM" id="Phobius"/>
    </source>
</evidence>
<dbReference type="GO" id="GO:0047184">
    <property type="term" value="F:1-acylglycerophosphocholine O-acyltransferase activity"/>
    <property type="evidence" value="ECO:0007669"/>
    <property type="project" value="TreeGrafter"/>
</dbReference>
<evidence type="ECO:0000313" key="9">
    <source>
        <dbReference type="RefSeq" id="XP_033460159.1"/>
    </source>
</evidence>
<reference evidence="9" key="2">
    <citation type="submission" date="2020-04" db="EMBL/GenBank/DDBJ databases">
        <authorList>
            <consortium name="NCBI Genome Project"/>
        </authorList>
    </citation>
    <scope>NUCLEOTIDE SEQUENCE</scope>
    <source>
        <strain evidence="9">CBS 342.82</strain>
    </source>
</reference>
<dbReference type="PANTHER" id="PTHR13906">
    <property type="entry name" value="PORCUPINE"/>
    <property type="match status" value="1"/>
</dbReference>
<dbReference type="InterPro" id="IPR049941">
    <property type="entry name" value="LPLAT_7/PORCN-like"/>
</dbReference>
<feature type="transmembrane region" description="Helical" evidence="7">
    <location>
        <begin position="419"/>
        <end position="442"/>
    </location>
</feature>
<dbReference type="GeneID" id="54362700"/>
<dbReference type="Proteomes" id="UP000504637">
    <property type="component" value="Unplaced"/>
</dbReference>
<gene>
    <name evidence="9" type="ORF">K489DRAFT_380520</name>
</gene>
<feature type="transmembrane region" description="Helical" evidence="7">
    <location>
        <begin position="167"/>
        <end position="186"/>
    </location>
</feature>
<feature type="transmembrane region" description="Helical" evidence="7">
    <location>
        <begin position="227"/>
        <end position="248"/>
    </location>
</feature>
<keyword evidence="4 7" id="KW-1133">Transmembrane helix</keyword>
<dbReference type="GO" id="GO:0016020">
    <property type="term" value="C:membrane"/>
    <property type="evidence" value="ECO:0007669"/>
    <property type="project" value="UniProtKB-SubCell"/>
</dbReference>
<keyword evidence="2" id="KW-0808">Transferase</keyword>
<organism evidence="9">
    <name type="scientific">Dissoconium aciculare CBS 342.82</name>
    <dbReference type="NCBI Taxonomy" id="1314786"/>
    <lineage>
        <taxon>Eukaryota</taxon>
        <taxon>Fungi</taxon>
        <taxon>Dikarya</taxon>
        <taxon>Ascomycota</taxon>
        <taxon>Pezizomycotina</taxon>
        <taxon>Dothideomycetes</taxon>
        <taxon>Dothideomycetidae</taxon>
        <taxon>Mycosphaerellales</taxon>
        <taxon>Dissoconiaceae</taxon>
        <taxon>Dissoconium</taxon>
    </lineage>
</organism>
<keyword evidence="8" id="KW-1185">Reference proteome</keyword>
<dbReference type="GO" id="GO:0003841">
    <property type="term" value="F:1-acylglycerol-3-phosphate O-acyltransferase activity"/>
    <property type="evidence" value="ECO:0007669"/>
    <property type="project" value="TreeGrafter"/>
</dbReference>
<accession>A0A6J3M5G6</accession>
<name>A0A6J3M5G6_9PEZI</name>
<evidence type="ECO:0000256" key="6">
    <source>
        <dbReference type="ARBA" id="ARBA00023315"/>
    </source>
</evidence>
<dbReference type="OrthoDB" id="286734at2759"/>
<dbReference type="PANTHER" id="PTHR13906:SF4">
    <property type="entry name" value="LYSOPHOSPHOLIPID ACYLTRANSFERASE 6"/>
    <property type="match status" value="1"/>
</dbReference>
<evidence type="ECO:0000313" key="8">
    <source>
        <dbReference type="Proteomes" id="UP000504637"/>
    </source>
</evidence>
<sequence length="577" mass="65055">MLPYINAPFEFVASKLGAPLDEFKLIVLFLGSYPLAALLKRLPDNQPNLKNLFNIAVTIFFLVGLFDLWGGLAVISFDAIGTYLIAAYVSGPYMPWVGFTFLMGHMSVSHIYRLYAASPSSVDITGAQMVLVMKLSAFCWNVWDGKQKDADLSPDQQSRAVRKLPSILNYAGFVAFFPSVMIGPAFDYADYERWINTSMFDLPPGTDPLKAPPTRKKRKIPRSGTPATIKMLIGLAWTIAFLQLSAYYSPTVVLSKRFENMGFLFRIYHLHMMNLVERMKYYGVWTLTEGACILAGIGYRGINPKTGKPDWDRLTNIKPLGVELAQNSHAYLANWNCNTNQWLRNYVYLRVTPKGKKPGFRASMATFVTSAFWHGFEPGYYMAFVFASFIQNVAKNSRRLIRPFFLSPDGSKPTAYKRYYDIFTCIITHLVFDFTTTPFILLSVSSTLHVWRQLYFYPIIGVLACSIFLASPGKKLLAKRVRAYTGASSSSSSRPGIKRNESMESLQGATMGIPVDPERELDELVEEVLEELRRRTGQMEIRVDAPEVKKLVQEKLLLRKASSDAVAPRAGEEKKSL</sequence>
<evidence type="ECO:0000256" key="2">
    <source>
        <dbReference type="ARBA" id="ARBA00022679"/>
    </source>
</evidence>
<evidence type="ECO:0000256" key="3">
    <source>
        <dbReference type="ARBA" id="ARBA00022692"/>
    </source>
</evidence>
<evidence type="ECO:0000256" key="4">
    <source>
        <dbReference type="ARBA" id="ARBA00022989"/>
    </source>
</evidence>